<keyword evidence="3" id="KW-0813">Transport</keyword>
<dbReference type="InterPro" id="IPR008250">
    <property type="entry name" value="ATPase_P-typ_transduc_dom_A_sf"/>
</dbReference>
<reference evidence="13" key="1">
    <citation type="journal article" date="2020" name="Biotechnol. Biofuels">
        <title>New insights from the biogas microbiome by comprehensive genome-resolved metagenomics of nearly 1600 species originating from multiple anaerobic digesters.</title>
        <authorList>
            <person name="Campanaro S."/>
            <person name="Treu L."/>
            <person name="Rodriguez-R L.M."/>
            <person name="Kovalovszki A."/>
            <person name="Ziels R.M."/>
            <person name="Maus I."/>
            <person name="Zhu X."/>
            <person name="Kougias P.G."/>
            <person name="Basile A."/>
            <person name="Luo G."/>
            <person name="Schluter A."/>
            <person name="Konstantinidis K.T."/>
            <person name="Angelidaki I."/>
        </authorList>
    </citation>
    <scope>NUCLEOTIDE SEQUENCE</scope>
    <source>
        <strain evidence="13">AS06rmzACSIP_7</strain>
    </source>
</reference>
<protein>
    <submittedName>
        <fullName evidence="13">Copper-translocating P-type ATPase</fullName>
    </submittedName>
</protein>
<dbReference type="PRINTS" id="PR00941">
    <property type="entry name" value="CDATPASE"/>
</dbReference>
<feature type="transmembrane region" description="Helical" evidence="11">
    <location>
        <begin position="333"/>
        <end position="355"/>
    </location>
</feature>
<dbReference type="InterPro" id="IPR036163">
    <property type="entry name" value="HMA_dom_sf"/>
</dbReference>
<dbReference type="Pfam" id="PF00122">
    <property type="entry name" value="E1-E2_ATPase"/>
    <property type="match status" value="1"/>
</dbReference>
<dbReference type="PRINTS" id="PR00119">
    <property type="entry name" value="CATATPASE"/>
</dbReference>
<dbReference type="NCBIfam" id="TIGR01494">
    <property type="entry name" value="ATPase_P-type"/>
    <property type="match status" value="1"/>
</dbReference>
<dbReference type="InterPro" id="IPR036412">
    <property type="entry name" value="HAD-like_sf"/>
</dbReference>
<reference evidence="13" key="2">
    <citation type="submission" date="2020-01" db="EMBL/GenBank/DDBJ databases">
        <authorList>
            <person name="Campanaro S."/>
        </authorList>
    </citation>
    <scope>NUCLEOTIDE SEQUENCE</scope>
    <source>
        <strain evidence="13">AS06rmzACSIP_7</strain>
    </source>
</reference>
<keyword evidence="10 11" id="KW-0472">Membrane</keyword>
<comment type="similarity">
    <text evidence="2 11">Belongs to the cation transport ATPase (P-type) (TC 3.A.3) family. Type IB subfamily.</text>
</comment>
<keyword evidence="5 11" id="KW-0479">Metal-binding</keyword>
<dbReference type="Gene3D" id="3.40.1110.10">
    <property type="entry name" value="Calcium-transporting ATPase, cytoplasmic domain N"/>
    <property type="match status" value="1"/>
</dbReference>
<evidence type="ECO:0000313" key="13">
    <source>
        <dbReference type="EMBL" id="NLW36413.1"/>
    </source>
</evidence>
<dbReference type="Gene3D" id="3.30.70.100">
    <property type="match status" value="1"/>
</dbReference>
<comment type="caution">
    <text evidence="13">The sequence shown here is derived from an EMBL/GenBank/DDBJ whole genome shotgun (WGS) entry which is preliminary data.</text>
</comment>
<dbReference type="FunFam" id="2.70.150.10:FF:000002">
    <property type="entry name" value="Copper-transporting ATPase 1, putative"/>
    <property type="match status" value="1"/>
</dbReference>
<evidence type="ECO:0000256" key="10">
    <source>
        <dbReference type="ARBA" id="ARBA00023136"/>
    </source>
</evidence>
<dbReference type="GO" id="GO:0043682">
    <property type="term" value="F:P-type divalent copper transporter activity"/>
    <property type="evidence" value="ECO:0007669"/>
    <property type="project" value="TreeGrafter"/>
</dbReference>
<dbReference type="SFLD" id="SFLDG00002">
    <property type="entry name" value="C1.7:_P-type_atpase_like"/>
    <property type="match status" value="1"/>
</dbReference>
<dbReference type="InterPro" id="IPR059000">
    <property type="entry name" value="ATPase_P-type_domA"/>
</dbReference>
<dbReference type="Proteomes" id="UP000777265">
    <property type="component" value="Unassembled WGS sequence"/>
</dbReference>
<dbReference type="InterPro" id="IPR018303">
    <property type="entry name" value="ATPase_P-typ_P_site"/>
</dbReference>
<evidence type="ECO:0000256" key="5">
    <source>
        <dbReference type="ARBA" id="ARBA00022723"/>
    </source>
</evidence>
<dbReference type="InterPro" id="IPR023298">
    <property type="entry name" value="ATPase_P-typ_TM_dom_sf"/>
</dbReference>
<feature type="transmembrane region" description="Helical" evidence="11">
    <location>
        <begin position="705"/>
        <end position="724"/>
    </location>
</feature>
<feature type="domain" description="HMA" evidence="12">
    <location>
        <begin position="3"/>
        <end position="68"/>
    </location>
</feature>
<feature type="transmembrane region" description="Helical" evidence="11">
    <location>
        <begin position="113"/>
        <end position="130"/>
    </location>
</feature>
<dbReference type="PROSITE" id="PS00154">
    <property type="entry name" value="ATPASE_E1_E2"/>
    <property type="match status" value="1"/>
</dbReference>
<dbReference type="NCBIfam" id="TIGR01525">
    <property type="entry name" value="ATPase-IB_hvy"/>
    <property type="match status" value="1"/>
</dbReference>
<dbReference type="GO" id="GO:0055070">
    <property type="term" value="P:copper ion homeostasis"/>
    <property type="evidence" value="ECO:0007669"/>
    <property type="project" value="TreeGrafter"/>
</dbReference>
<evidence type="ECO:0000256" key="6">
    <source>
        <dbReference type="ARBA" id="ARBA00022741"/>
    </source>
</evidence>
<dbReference type="PANTHER" id="PTHR43520">
    <property type="entry name" value="ATP7, ISOFORM B"/>
    <property type="match status" value="1"/>
</dbReference>
<dbReference type="InterPro" id="IPR017969">
    <property type="entry name" value="Heavy-metal-associated_CS"/>
</dbReference>
<dbReference type="FunFam" id="3.30.70.100:FF:000001">
    <property type="entry name" value="ATPase copper transporting beta"/>
    <property type="match status" value="1"/>
</dbReference>
<dbReference type="InterPro" id="IPR027256">
    <property type="entry name" value="P-typ_ATPase_IB"/>
</dbReference>
<dbReference type="SFLD" id="SFLDS00003">
    <property type="entry name" value="Haloacid_Dehalogenase"/>
    <property type="match status" value="1"/>
</dbReference>
<feature type="transmembrane region" description="Helical" evidence="11">
    <location>
        <begin position="88"/>
        <end position="107"/>
    </location>
</feature>
<dbReference type="Pfam" id="PF00702">
    <property type="entry name" value="Hydrolase"/>
    <property type="match status" value="1"/>
</dbReference>
<dbReference type="GO" id="GO:0012505">
    <property type="term" value="C:endomembrane system"/>
    <property type="evidence" value="ECO:0007669"/>
    <property type="project" value="UniProtKB-SubCell"/>
</dbReference>
<dbReference type="CDD" id="cd02094">
    <property type="entry name" value="P-type_ATPase_Cu-like"/>
    <property type="match status" value="1"/>
</dbReference>
<dbReference type="GO" id="GO:0005507">
    <property type="term" value="F:copper ion binding"/>
    <property type="evidence" value="ECO:0007669"/>
    <property type="project" value="TreeGrafter"/>
</dbReference>
<proteinExistence type="inferred from homology"/>
<sequence>MPEKIELPITGMSCAACAARIERELNKLKDVGEARVNFPLKKAVIFPKREIELKEIISIIRDIGYDVDLEADVTIRAKKEEAELKKDFIWSACLSAVVMVFSMWMVLPNMQHQNFILLILTIPVQFFFGLRFHRSTILNLKHFTADMNTLISVGTSAAFFYSTFVTFFPHIIMSAGMEPMTYFDSSATIITLILLGRFFESKAKTRTYTAIKMLYELSPKECVLLKDGKEVRISTDTLEVGNLVLIRPGEKVTVDGEVAEGSTYVNESMITGESLPVHKGVGDEVIGGTINGKGSITVRVTRIGKDTVLAKVIRLVEEAQFTKAPVQRLADKLAGVFVPIVILISIGALAVWWVFGPEPKLTNALLSFVSVLIIACPCALGLATPTAIMVSTGVGAKRGILIKSAEALELTNKARYVLFDKTGTLTEGVIVLADVIPTGGFSEADLLGVAYNLERQSEHPFSEALRKKAEELSIPPVKVDNFQAVVGKGIKGEIQGKACFVGNVALYEDSGKALEGSIKQLYQEKELSGMSPVLVWRGSDLLGLLTFSDRVREESRDVVTELNGMGIETVMITGDSQAAAGTISEKVGIRNFLYRVLPDKKAQVVEDFKKKGVTIMVGDGINDAPSLAASDIGVAMGKGTDIAIESADVVLMKGHLSRLVSLIKLSKKTLWVIKENLFWAFIYNILGIPIAFGVLYPFFGIRLEPMFGALAMMVSSISVVGNSLRLKMFKE</sequence>
<evidence type="ECO:0000256" key="8">
    <source>
        <dbReference type="ARBA" id="ARBA00022967"/>
    </source>
</evidence>
<evidence type="ECO:0000256" key="11">
    <source>
        <dbReference type="RuleBase" id="RU362081"/>
    </source>
</evidence>
<accession>A0A971M5S8</accession>
<dbReference type="PANTHER" id="PTHR43520:SF8">
    <property type="entry name" value="P-TYPE CU(+) TRANSPORTER"/>
    <property type="match status" value="1"/>
</dbReference>
<dbReference type="InterPro" id="IPR044492">
    <property type="entry name" value="P_typ_ATPase_HD_dom"/>
</dbReference>
<dbReference type="Gene3D" id="2.70.150.10">
    <property type="entry name" value="Calcium-transporting ATPase, cytoplasmic transduction domain A"/>
    <property type="match status" value="1"/>
</dbReference>
<keyword evidence="11" id="KW-1003">Cell membrane</keyword>
<organism evidence="13 14">
    <name type="scientific">Syntrophorhabdus aromaticivorans</name>
    <dbReference type="NCBI Taxonomy" id="328301"/>
    <lineage>
        <taxon>Bacteria</taxon>
        <taxon>Pseudomonadati</taxon>
        <taxon>Thermodesulfobacteriota</taxon>
        <taxon>Syntrophorhabdia</taxon>
        <taxon>Syntrophorhabdales</taxon>
        <taxon>Syntrophorhabdaceae</taxon>
        <taxon>Syntrophorhabdus</taxon>
    </lineage>
</organism>
<dbReference type="EMBL" id="JAAYEE010000248">
    <property type="protein sequence ID" value="NLW36413.1"/>
    <property type="molecule type" value="Genomic_DNA"/>
</dbReference>
<evidence type="ECO:0000256" key="3">
    <source>
        <dbReference type="ARBA" id="ARBA00022448"/>
    </source>
</evidence>
<evidence type="ECO:0000256" key="7">
    <source>
        <dbReference type="ARBA" id="ARBA00022840"/>
    </source>
</evidence>
<dbReference type="GO" id="GO:0005886">
    <property type="term" value="C:plasma membrane"/>
    <property type="evidence" value="ECO:0007669"/>
    <property type="project" value="UniProtKB-SubCell"/>
</dbReference>
<dbReference type="InterPro" id="IPR023214">
    <property type="entry name" value="HAD_sf"/>
</dbReference>
<dbReference type="SUPFAM" id="SSF81665">
    <property type="entry name" value="Calcium ATPase, transmembrane domain M"/>
    <property type="match status" value="1"/>
</dbReference>
<keyword evidence="6 11" id="KW-0547">Nucleotide-binding</keyword>
<name>A0A971M5S8_9BACT</name>
<comment type="subcellular location">
    <subcellularLocation>
        <location evidence="11">Cell membrane</location>
    </subcellularLocation>
    <subcellularLocation>
        <location evidence="1">Endomembrane system</location>
        <topology evidence="1">Multi-pass membrane protein</topology>
    </subcellularLocation>
</comment>
<dbReference type="InterPro" id="IPR006121">
    <property type="entry name" value="HMA_dom"/>
</dbReference>
<feature type="transmembrane region" description="Helical" evidence="11">
    <location>
        <begin position="677"/>
        <end position="699"/>
    </location>
</feature>
<dbReference type="SUPFAM" id="SSF81653">
    <property type="entry name" value="Calcium ATPase, transduction domain A"/>
    <property type="match status" value="1"/>
</dbReference>
<feature type="transmembrane region" description="Helical" evidence="11">
    <location>
        <begin position="361"/>
        <end position="383"/>
    </location>
</feature>
<dbReference type="SFLD" id="SFLDF00027">
    <property type="entry name" value="p-type_atpase"/>
    <property type="match status" value="1"/>
</dbReference>
<feature type="transmembrane region" description="Helical" evidence="11">
    <location>
        <begin position="179"/>
        <end position="199"/>
    </location>
</feature>
<evidence type="ECO:0000259" key="12">
    <source>
        <dbReference type="PROSITE" id="PS50846"/>
    </source>
</evidence>
<evidence type="ECO:0000256" key="1">
    <source>
        <dbReference type="ARBA" id="ARBA00004127"/>
    </source>
</evidence>
<keyword evidence="8" id="KW-1278">Translocase</keyword>
<dbReference type="NCBIfam" id="TIGR01511">
    <property type="entry name" value="ATPase-IB1_Cu"/>
    <property type="match status" value="1"/>
</dbReference>
<dbReference type="InterPro" id="IPR001757">
    <property type="entry name" value="P_typ_ATPase"/>
</dbReference>
<keyword evidence="7 11" id="KW-0067">ATP-binding</keyword>
<evidence type="ECO:0000256" key="9">
    <source>
        <dbReference type="ARBA" id="ARBA00022989"/>
    </source>
</evidence>
<dbReference type="Gene3D" id="3.40.50.1000">
    <property type="entry name" value="HAD superfamily/HAD-like"/>
    <property type="match status" value="1"/>
</dbReference>
<dbReference type="PROSITE" id="PS01047">
    <property type="entry name" value="HMA_1"/>
    <property type="match status" value="1"/>
</dbReference>
<dbReference type="CDD" id="cd00371">
    <property type="entry name" value="HMA"/>
    <property type="match status" value="1"/>
</dbReference>
<dbReference type="GO" id="GO:0005524">
    <property type="term" value="F:ATP binding"/>
    <property type="evidence" value="ECO:0007669"/>
    <property type="project" value="UniProtKB-UniRule"/>
</dbReference>
<dbReference type="InterPro" id="IPR023299">
    <property type="entry name" value="ATPase_P-typ_cyto_dom_N"/>
</dbReference>
<evidence type="ECO:0000256" key="4">
    <source>
        <dbReference type="ARBA" id="ARBA00022692"/>
    </source>
</evidence>
<dbReference type="GO" id="GO:0016887">
    <property type="term" value="F:ATP hydrolysis activity"/>
    <property type="evidence" value="ECO:0007669"/>
    <property type="project" value="InterPro"/>
</dbReference>
<keyword evidence="9 11" id="KW-1133">Transmembrane helix</keyword>
<keyword evidence="4 11" id="KW-0812">Transmembrane</keyword>
<evidence type="ECO:0000256" key="2">
    <source>
        <dbReference type="ARBA" id="ARBA00006024"/>
    </source>
</evidence>
<gene>
    <name evidence="13" type="ORF">GXY80_13205</name>
</gene>
<dbReference type="PROSITE" id="PS50846">
    <property type="entry name" value="HMA_2"/>
    <property type="match status" value="1"/>
</dbReference>
<dbReference type="Pfam" id="PF00403">
    <property type="entry name" value="HMA"/>
    <property type="match status" value="1"/>
</dbReference>
<evidence type="ECO:0000313" key="14">
    <source>
        <dbReference type="Proteomes" id="UP000777265"/>
    </source>
</evidence>
<dbReference type="AlphaFoldDB" id="A0A971M5S8"/>
<dbReference type="SUPFAM" id="SSF56784">
    <property type="entry name" value="HAD-like"/>
    <property type="match status" value="1"/>
</dbReference>
<dbReference type="SUPFAM" id="SSF55008">
    <property type="entry name" value="HMA, heavy metal-associated domain"/>
    <property type="match status" value="1"/>
</dbReference>
<feature type="transmembrane region" description="Helical" evidence="11">
    <location>
        <begin position="150"/>
        <end position="173"/>
    </location>
</feature>